<comment type="caution">
    <text evidence="1">The sequence shown here is derived from an EMBL/GenBank/DDBJ whole genome shotgun (WGS) entry which is preliminary data.</text>
</comment>
<dbReference type="EMBL" id="RBTE01000590">
    <property type="protein sequence ID" value="RMT17940.1"/>
    <property type="molecule type" value="Genomic_DNA"/>
</dbReference>
<evidence type="ECO:0000313" key="4">
    <source>
        <dbReference type="Proteomes" id="UP000278180"/>
    </source>
</evidence>
<dbReference type="EMBL" id="RBSL01000372">
    <property type="protein sequence ID" value="RMS22409.1"/>
    <property type="molecule type" value="Genomic_DNA"/>
</dbReference>
<accession>A0A3M5BB10</accession>
<name>A0A3M5BB10_PSESS</name>
<sequence length="129" mass="15160">MEEFYSLYEDTVKWFHDQYLQIELCIGIEGEKESYGFVERIKMMKGGVLVFEADKGSLVLDAYKIQLTSHIEGYQFETELYRERTFGCVEYSAKGVINLEDEDAKSENVWSLSFYQSHQKLFLFESNNS</sequence>
<reference evidence="3 4" key="1">
    <citation type="submission" date="2018-08" db="EMBL/GenBank/DDBJ databases">
        <title>Recombination of ecologically and evolutionarily significant loci maintains genetic cohesion in the Pseudomonas syringae species complex.</title>
        <authorList>
            <person name="Dillon M."/>
            <person name="Thakur S."/>
            <person name="Almeida R.N.D."/>
            <person name="Weir B.S."/>
            <person name="Guttman D.S."/>
        </authorList>
    </citation>
    <scope>NUCLEOTIDE SEQUENCE [LARGE SCALE GENOMIC DNA]</scope>
    <source>
        <strain evidence="2 4">ICMP 13684</strain>
        <strain evidence="1 3">ICMP 13685</strain>
    </source>
</reference>
<evidence type="ECO:0000313" key="2">
    <source>
        <dbReference type="EMBL" id="RMT17940.1"/>
    </source>
</evidence>
<dbReference type="Proteomes" id="UP000278180">
    <property type="component" value="Unassembled WGS sequence"/>
</dbReference>
<dbReference type="AlphaFoldDB" id="A0A3M5BB10"/>
<evidence type="ECO:0000313" key="3">
    <source>
        <dbReference type="Proteomes" id="UP000269801"/>
    </source>
</evidence>
<gene>
    <name evidence="2" type="ORF">ALP51_00834</name>
    <name evidence="1" type="ORF">ALP70_01857</name>
</gene>
<organism evidence="1 3">
    <name type="scientific">Pseudomonas savastanoi</name>
    <name type="common">Pseudomonas syringae pv. savastanoi</name>
    <dbReference type="NCBI Taxonomy" id="29438"/>
    <lineage>
        <taxon>Bacteria</taxon>
        <taxon>Pseudomonadati</taxon>
        <taxon>Pseudomonadota</taxon>
        <taxon>Gammaproteobacteria</taxon>
        <taxon>Pseudomonadales</taxon>
        <taxon>Pseudomonadaceae</taxon>
        <taxon>Pseudomonas</taxon>
    </lineage>
</organism>
<dbReference type="Proteomes" id="UP000269801">
    <property type="component" value="Unassembled WGS sequence"/>
</dbReference>
<proteinExistence type="predicted"/>
<protein>
    <submittedName>
        <fullName evidence="1">Uncharacterized protein</fullName>
    </submittedName>
</protein>
<evidence type="ECO:0000313" key="1">
    <source>
        <dbReference type="EMBL" id="RMS22409.1"/>
    </source>
</evidence>
<dbReference type="RefSeq" id="WP_135004987.1">
    <property type="nucleotide sequence ID" value="NZ_RBTE01000590.1"/>
</dbReference>